<dbReference type="PROSITE" id="PS00105">
    <property type="entry name" value="AA_TRANSFER_CLASS_1"/>
    <property type="match status" value="1"/>
</dbReference>
<dbReference type="InterPro" id="IPR004838">
    <property type="entry name" value="NHTrfase_class1_PyrdxlP-BS"/>
</dbReference>
<evidence type="ECO:0000256" key="3">
    <source>
        <dbReference type="ARBA" id="ARBA00022576"/>
    </source>
</evidence>
<evidence type="ECO:0000256" key="2">
    <source>
        <dbReference type="ARBA" id="ARBA00007441"/>
    </source>
</evidence>
<protein>
    <recommendedName>
        <fullName evidence="6">Aminotransferase</fullName>
        <ecNumber evidence="6">2.6.1.-</ecNumber>
    </recommendedName>
</protein>
<proteinExistence type="inferred from homology"/>
<keyword evidence="4 6" id="KW-0808">Transferase</keyword>
<dbReference type="Gene3D" id="3.40.640.10">
    <property type="entry name" value="Type I PLP-dependent aspartate aminotransferase-like (Major domain)"/>
    <property type="match status" value="1"/>
</dbReference>
<evidence type="ECO:0000256" key="5">
    <source>
        <dbReference type="ARBA" id="ARBA00022898"/>
    </source>
</evidence>
<reference evidence="8 9" key="1">
    <citation type="journal article" date="2015" name="Genome Announc.">
        <title>Expanding the biotechnology potential of lactobacilli through comparative genomics of 213 strains and associated genera.</title>
        <authorList>
            <person name="Sun Z."/>
            <person name="Harris H.M."/>
            <person name="McCann A."/>
            <person name="Guo C."/>
            <person name="Argimon S."/>
            <person name="Zhang W."/>
            <person name="Yang X."/>
            <person name="Jeffery I.B."/>
            <person name="Cooney J.C."/>
            <person name="Kagawa T.F."/>
            <person name="Liu W."/>
            <person name="Song Y."/>
            <person name="Salvetti E."/>
            <person name="Wrobel A."/>
            <person name="Rasinkangas P."/>
            <person name="Parkhill J."/>
            <person name="Rea M.C."/>
            <person name="O'Sullivan O."/>
            <person name="Ritari J."/>
            <person name="Douillard F.P."/>
            <person name="Paul Ross R."/>
            <person name="Yang R."/>
            <person name="Briner A.E."/>
            <person name="Felis G.E."/>
            <person name="de Vos W.M."/>
            <person name="Barrangou R."/>
            <person name="Klaenhammer T.R."/>
            <person name="Caufield P.W."/>
            <person name="Cui Y."/>
            <person name="Zhang H."/>
            <person name="O'Toole P.W."/>
        </authorList>
    </citation>
    <scope>NUCLEOTIDE SEQUENCE [LARGE SCALE GENOMIC DNA]</scope>
    <source>
        <strain evidence="8 9">DSM 4864</strain>
    </source>
</reference>
<dbReference type="EC" id="2.6.1.-" evidence="6"/>
<dbReference type="PANTHER" id="PTHR46383">
    <property type="entry name" value="ASPARTATE AMINOTRANSFERASE"/>
    <property type="match status" value="1"/>
</dbReference>
<evidence type="ECO:0000256" key="6">
    <source>
        <dbReference type="RuleBase" id="RU000481"/>
    </source>
</evidence>
<comment type="caution">
    <text evidence="8">The sequence shown here is derived from an EMBL/GenBank/DDBJ whole genome shotgun (WGS) entry which is preliminary data.</text>
</comment>
<dbReference type="AlphaFoldDB" id="A0A0R1WHL9"/>
<keyword evidence="3 6" id="KW-0032">Aminotransferase</keyword>
<comment type="cofactor">
    <cofactor evidence="1 6">
        <name>pyridoxal 5'-phosphate</name>
        <dbReference type="ChEBI" id="CHEBI:597326"/>
    </cofactor>
</comment>
<evidence type="ECO:0000313" key="8">
    <source>
        <dbReference type="EMBL" id="KRM17101.1"/>
    </source>
</evidence>
<evidence type="ECO:0000256" key="1">
    <source>
        <dbReference type="ARBA" id="ARBA00001933"/>
    </source>
</evidence>
<dbReference type="InterPro" id="IPR015424">
    <property type="entry name" value="PyrdxlP-dep_Trfase"/>
</dbReference>
<dbReference type="GO" id="GO:0006520">
    <property type="term" value="P:amino acid metabolic process"/>
    <property type="evidence" value="ECO:0007669"/>
    <property type="project" value="InterPro"/>
</dbReference>
<dbReference type="EMBL" id="AZGE01000001">
    <property type="protein sequence ID" value="KRM17101.1"/>
    <property type="molecule type" value="Genomic_DNA"/>
</dbReference>
<dbReference type="InterPro" id="IPR004839">
    <property type="entry name" value="Aminotransferase_I/II_large"/>
</dbReference>
<dbReference type="InterPro" id="IPR015421">
    <property type="entry name" value="PyrdxlP-dep_Trfase_major"/>
</dbReference>
<dbReference type="InterPro" id="IPR050596">
    <property type="entry name" value="AspAT/PAT-like"/>
</dbReference>
<sequence length="395" mass="42456">MPELSTDLYGTISHKLDALKPSGIRAFDKEVSRIPGIIKLTVGEPDFNTPEHVKRAAIKSIQNDDSHYAPQAGKPELLAAISDYIKQTRQVEYDPASEVVVTVGATEALDATLFSLLNTGDKVIVPTPAFALYFPLIAMTGATAVQVDTSADGFVLTPERLEEVLEQEGTGVKAVLLNYPSNPTGREYPADVLAGLAKVIAAHHLYAIADEIYSELVYGVEHASIASMIPERTLLISGLSKSHAMTGYRLGYIAGPAKIMKSILKMHCYLVTTVTDSTQAAATEALVNGLDDPLAFRQSYEKRRDMVIAGLSKLGFEMATPEGAFYIFAKIPAAFGKDDEQFARDLASQAKVGVTPGSAFGAGGEGYIRLSYASSEADIQECLKRIASFVEKIAE</sequence>
<dbReference type="PANTHER" id="PTHR46383:SF4">
    <property type="entry name" value="AMINOTRANSFERASE"/>
    <property type="match status" value="1"/>
</dbReference>
<dbReference type="SUPFAM" id="SSF53383">
    <property type="entry name" value="PLP-dependent transferases"/>
    <property type="match status" value="1"/>
</dbReference>
<feature type="domain" description="Aminotransferase class I/classII large" evidence="7">
    <location>
        <begin position="37"/>
        <end position="386"/>
    </location>
</feature>
<dbReference type="PATRIC" id="fig|1423779.3.peg.266"/>
<dbReference type="Gene3D" id="3.90.1150.10">
    <property type="entry name" value="Aspartate Aminotransferase, domain 1"/>
    <property type="match status" value="1"/>
</dbReference>
<dbReference type="GO" id="GO:0008483">
    <property type="term" value="F:transaminase activity"/>
    <property type="evidence" value="ECO:0007669"/>
    <property type="project" value="UniProtKB-KW"/>
</dbReference>
<name>A0A0R1WHL9_9LACO</name>
<dbReference type="GO" id="GO:0030170">
    <property type="term" value="F:pyridoxal phosphate binding"/>
    <property type="evidence" value="ECO:0007669"/>
    <property type="project" value="InterPro"/>
</dbReference>
<evidence type="ECO:0000256" key="4">
    <source>
        <dbReference type="ARBA" id="ARBA00022679"/>
    </source>
</evidence>
<dbReference type="RefSeq" id="WP_003711925.1">
    <property type="nucleotide sequence ID" value="NZ_AZGE01000001.1"/>
</dbReference>
<organism evidence="8 9">
    <name type="scientific">Limosilactobacillus oris DSM 4864</name>
    <dbReference type="NCBI Taxonomy" id="1423779"/>
    <lineage>
        <taxon>Bacteria</taxon>
        <taxon>Bacillati</taxon>
        <taxon>Bacillota</taxon>
        <taxon>Bacilli</taxon>
        <taxon>Lactobacillales</taxon>
        <taxon>Lactobacillaceae</taxon>
        <taxon>Limosilactobacillus</taxon>
    </lineage>
</organism>
<comment type="similarity">
    <text evidence="2 6">Belongs to the class-I pyridoxal-phosphate-dependent aminotransferase family.</text>
</comment>
<evidence type="ECO:0000313" key="9">
    <source>
        <dbReference type="Proteomes" id="UP000050973"/>
    </source>
</evidence>
<accession>A0A0R1WHL9</accession>
<dbReference type="Pfam" id="PF00155">
    <property type="entry name" value="Aminotran_1_2"/>
    <property type="match status" value="1"/>
</dbReference>
<gene>
    <name evidence="8" type="ORF">FC49_GL000263</name>
</gene>
<dbReference type="InterPro" id="IPR015422">
    <property type="entry name" value="PyrdxlP-dep_Trfase_small"/>
</dbReference>
<keyword evidence="5" id="KW-0663">Pyridoxal phosphate</keyword>
<dbReference type="Proteomes" id="UP000050973">
    <property type="component" value="Unassembled WGS sequence"/>
</dbReference>
<dbReference type="CDD" id="cd00609">
    <property type="entry name" value="AAT_like"/>
    <property type="match status" value="1"/>
</dbReference>
<evidence type="ECO:0000259" key="7">
    <source>
        <dbReference type="Pfam" id="PF00155"/>
    </source>
</evidence>